<evidence type="ECO:0000256" key="1">
    <source>
        <dbReference type="SAM" id="Phobius"/>
    </source>
</evidence>
<reference evidence="2 3" key="1">
    <citation type="submission" date="2021-10" db="EMBL/GenBank/DDBJ databases">
        <authorList>
            <person name="Criscuolo A."/>
        </authorList>
    </citation>
    <scope>NUCLEOTIDE SEQUENCE [LARGE SCALE GENOMIC DNA]</scope>
    <source>
        <strain evidence="3">CIP 111899</strain>
    </source>
</reference>
<name>A0ABN7ZZE5_9BACI</name>
<feature type="transmembrane region" description="Helical" evidence="1">
    <location>
        <begin position="35"/>
        <end position="58"/>
    </location>
</feature>
<gene>
    <name evidence="2" type="ORF">BACCIP111899_01338</name>
</gene>
<evidence type="ECO:0000313" key="2">
    <source>
        <dbReference type="EMBL" id="CAG9612166.1"/>
    </source>
</evidence>
<evidence type="ECO:0000313" key="3">
    <source>
        <dbReference type="Proteomes" id="UP000789423"/>
    </source>
</evidence>
<feature type="transmembrane region" description="Helical" evidence="1">
    <location>
        <begin position="7"/>
        <end position="29"/>
    </location>
</feature>
<accession>A0ABN7ZZE5</accession>
<keyword evidence="3" id="KW-1185">Reference proteome</keyword>
<sequence>MKQKIVPAISFILQILFVVTFVFLLSPNYEKQMDIIITAVSTLFFVFGSFGLSVYSFAKKWYPKLSFFFIITSCMLLAYFILVFVLPEAGIPPYLCHRFTEH</sequence>
<feature type="transmembrane region" description="Helical" evidence="1">
    <location>
        <begin position="65"/>
        <end position="86"/>
    </location>
</feature>
<proteinExistence type="predicted"/>
<keyword evidence="1" id="KW-0472">Membrane</keyword>
<comment type="caution">
    <text evidence="2">The sequence shown here is derived from an EMBL/GenBank/DDBJ whole genome shotgun (WGS) entry which is preliminary data.</text>
</comment>
<protein>
    <submittedName>
        <fullName evidence="2">Uncharacterized protein</fullName>
    </submittedName>
</protein>
<dbReference type="RefSeq" id="WP_230574363.1">
    <property type="nucleotide sequence ID" value="NZ_CAKJTI010000004.1"/>
</dbReference>
<organism evidence="2 3">
    <name type="scientific">Bacillus rhizoplanae</name>
    <dbReference type="NCBI Taxonomy" id="2880966"/>
    <lineage>
        <taxon>Bacteria</taxon>
        <taxon>Bacillati</taxon>
        <taxon>Bacillota</taxon>
        <taxon>Bacilli</taxon>
        <taxon>Bacillales</taxon>
        <taxon>Bacillaceae</taxon>
        <taxon>Bacillus</taxon>
    </lineage>
</organism>
<dbReference type="EMBL" id="CAKJTI010000004">
    <property type="protein sequence ID" value="CAG9612166.1"/>
    <property type="molecule type" value="Genomic_DNA"/>
</dbReference>
<keyword evidence="1" id="KW-0812">Transmembrane</keyword>
<keyword evidence="1" id="KW-1133">Transmembrane helix</keyword>
<dbReference type="Proteomes" id="UP000789423">
    <property type="component" value="Unassembled WGS sequence"/>
</dbReference>